<protein>
    <recommendedName>
        <fullName evidence="3">DUF3303 domain-containing protein</fullName>
    </recommendedName>
</protein>
<sequence>MIAAHRIHDAPHTISDDGSAPRAGIANSDWRRAMKFIVQWNGLPTAENSVIERFMKTGGQVPDGVKLLGRWHAIGGLHGFAVVEADDTRGISALALEWGDLLTMSIFPAMTDEDLGAALGKHLAARNK</sequence>
<dbReference type="InterPro" id="IPR021734">
    <property type="entry name" value="DUF3303"/>
</dbReference>
<proteinExistence type="predicted"/>
<dbReference type="Pfam" id="PF11746">
    <property type="entry name" value="DUF3303"/>
    <property type="match status" value="1"/>
</dbReference>
<gene>
    <name evidence="1" type="ORF">PDMSB3_2976</name>
</gene>
<accession>A0A5Q4ZS77</accession>
<evidence type="ECO:0000313" key="2">
    <source>
        <dbReference type="Proteomes" id="UP000325811"/>
    </source>
</evidence>
<name>A0A5Q4ZS77_9BURK</name>
<dbReference type="EMBL" id="LR699554">
    <property type="protein sequence ID" value="VVD34260.1"/>
    <property type="molecule type" value="Genomic_DNA"/>
</dbReference>
<dbReference type="Proteomes" id="UP000325811">
    <property type="component" value="Chromosome II"/>
</dbReference>
<reference evidence="1 2" key="1">
    <citation type="submission" date="2019-08" db="EMBL/GenBank/DDBJ databases">
        <authorList>
            <person name="Herpell B J."/>
        </authorList>
    </citation>
    <scope>NUCLEOTIDE SEQUENCE [LARGE SCALE GENOMIC DNA]</scope>
    <source>
        <strain evidence="2">Msb3</strain>
    </source>
</reference>
<organism evidence="1 2">
    <name type="scientific">Paraburkholderia dioscoreae</name>
    <dbReference type="NCBI Taxonomy" id="2604047"/>
    <lineage>
        <taxon>Bacteria</taxon>
        <taxon>Pseudomonadati</taxon>
        <taxon>Pseudomonadota</taxon>
        <taxon>Betaproteobacteria</taxon>
        <taxon>Burkholderiales</taxon>
        <taxon>Burkholderiaceae</taxon>
        <taxon>Paraburkholderia</taxon>
    </lineage>
</organism>
<dbReference type="KEGG" id="pdio:PDMSB3_2976.1"/>
<keyword evidence="2" id="KW-1185">Reference proteome</keyword>
<evidence type="ECO:0008006" key="3">
    <source>
        <dbReference type="Google" id="ProtNLM"/>
    </source>
</evidence>
<evidence type="ECO:0000313" key="1">
    <source>
        <dbReference type="EMBL" id="VVD34260.1"/>
    </source>
</evidence>
<dbReference type="AlphaFoldDB" id="A0A5Q4ZS77"/>